<keyword evidence="4" id="KW-1185">Reference proteome</keyword>
<protein>
    <recommendedName>
        <fullName evidence="5">Integrin beta 3</fullName>
    </recommendedName>
</protein>
<evidence type="ECO:0008006" key="5">
    <source>
        <dbReference type="Google" id="ProtNLM"/>
    </source>
</evidence>
<keyword evidence="2" id="KW-0812">Transmembrane</keyword>
<dbReference type="AlphaFoldDB" id="A0A919MRY1"/>
<feature type="transmembrane region" description="Helical" evidence="2">
    <location>
        <begin position="98"/>
        <end position="120"/>
    </location>
</feature>
<comment type="caution">
    <text evidence="3">The sequence shown here is derived from an EMBL/GenBank/DDBJ whole genome shotgun (WGS) entry which is preliminary data.</text>
</comment>
<keyword evidence="2" id="KW-0472">Membrane</keyword>
<evidence type="ECO:0000256" key="2">
    <source>
        <dbReference type="SAM" id="Phobius"/>
    </source>
</evidence>
<dbReference type="Proteomes" id="UP000636960">
    <property type="component" value="Unassembled WGS sequence"/>
</dbReference>
<accession>A0A919MRY1</accession>
<keyword evidence="2" id="KW-1133">Transmembrane helix</keyword>
<reference evidence="3" key="1">
    <citation type="submission" date="2021-01" db="EMBL/GenBank/DDBJ databases">
        <title>Whole genome shotgun sequence of Actinoplanes rishiriensis NBRC 108556.</title>
        <authorList>
            <person name="Komaki H."/>
            <person name="Tamura T."/>
        </authorList>
    </citation>
    <scope>NUCLEOTIDE SEQUENCE</scope>
    <source>
        <strain evidence="3">NBRC 108556</strain>
    </source>
</reference>
<feature type="compositionally biased region" description="Low complexity" evidence="1">
    <location>
        <begin position="46"/>
        <end position="76"/>
    </location>
</feature>
<evidence type="ECO:0000313" key="3">
    <source>
        <dbReference type="EMBL" id="GIE92649.1"/>
    </source>
</evidence>
<organism evidence="3 4">
    <name type="scientific">Paractinoplanes rishiriensis</name>
    <dbReference type="NCBI Taxonomy" id="1050105"/>
    <lineage>
        <taxon>Bacteria</taxon>
        <taxon>Bacillati</taxon>
        <taxon>Actinomycetota</taxon>
        <taxon>Actinomycetes</taxon>
        <taxon>Micromonosporales</taxon>
        <taxon>Micromonosporaceae</taxon>
        <taxon>Paractinoplanes</taxon>
    </lineage>
</organism>
<gene>
    <name evidence="3" type="ORF">Ari01nite_01140</name>
</gene>
<feature type="region of interest" description="Disordered" evidence="1">
    <location>
        <begin position="18"/>
        <end position="82"/>
    </location>
</feature>
<proteinExistence type="predicted"/>
<evidence type="ECO:0000256" key="1">
    <source>
        <dbReference type="SAM" id="MobiDB-lite"/>
    </source>
</evidence>
<dbReference type="EMBL" id="BOMV01000001">
    <property type="protein sequence ID" value="GIE92649.1"/>
    <property type="molecule type" value="Genomic_DNA"/>
</dbReference>
<sequence>MGVGSASVSVASASVKAAAAGTLAPGKGAASGRTSAPERGEPGVPPRGEASPVVGAKAAAAKAAGARPPVPAKATEGAGGLRGAGEELRNQMRSKRQLRVVTLLSIAVVVLVVLPAFFGLRSATKDPVFSSLDALDVPAWAAQEAVDQGSGSRWCFFECRFRERITQSEQPFKETTRAYSDALRAAGWQPWTVGACPETPVAADQGTYSCWKRDEFTLDLWVRLPECAVDQVAAQDPAAAGLQSTAPEPTAECVGSTVSIKVQNAIYDPRGKPETGGQPLIGETPDPVLSNDPLLEPTPAPS</sequence>
<name>A0A919MRY1_9ACTN</name>
<feature type="region of interest" description="Disordered" evidence="1">
    <location>
        <begin position="265"/>
        <end position="302"/>
    </location>
</feature>
<evidence type="ECO:0000313" key="4">
    <source>
        <dbReference type="Proteomes" id="UP000636960"/>
    </source>
</evidence>